<sequence>MGSVIFDKINLFIQKINRYKVKNLRILGFKLITSCFNQDMSTNDPKFFPIEKGEYVVAPGLRSLGHDFGNGDFDQKVFLISSKFKEYRQNKLECRAERLSKYFCIKDLSAERVNVLARFLIEELVKEYPQYFIFRDQVLECVHTGDRLIVDNNFDFLSFHSIDPISPPVEHILDALSLQVEEDIAMVCRSVDGENVKDHLGLLHLCSPSHWSAEDKIGMNFFDIHVPIPGIDKINRVADKLVETMINKGPYVRFIWSFVTDQRLNHHPTPPPGIDPVAWKGRSFNEDAAIPFYFRIERQVMWGFPHVDASLFTIGVTFMSGLEVKNNPYQRDQLISALKSMSPESRVYKGVAGCFDQLISWLES</sequence>
<proteinExistence type="predicted"/>
<dbReference type="Pfam" id="PF11927">
    <property type="entry name" value="HODM_asu-like"/>
    <property type="match status" value="1"/>
</dbReference>
<keyword evidence="2" id="KW-1185">Reference proteome</keyword>
<evidence type="ECO:0000313" key="1">
    <source>
        <dbReference type="EMBL" id="AUN98251.1"/>
    </source>
</evidence>
<name>A0A2K9NRV9_BACTC</name>
<protein>
    <submittedName>
        <fullName evidence="1">Uncharacterized protein</fullName>
    </submittedName>
</protein>
<evidence type="ECO:0000313" key="2">
    <source>
        <dbReference type="Proteomes" id="UP000235584"/>
    </source>
</evidence>
<dbReference type="Proteomes" id="UP000235584">
    <property type="component" value="Chromosome"/>
</dbReference>
<dbReference type="KEGG" id="bsto:C0V70_09070"/>
<dbReference type="AlphaFoldDB" id="A0A2K9NRV9"/>
<dbReference type="EMBL" id="CP025704">
    <property type="protein sequence ID" value="AUN98251.1"/>
    <property type="molecule type" value="Genomic_DNA"/>
</dbReference>
<organism evidence="1 2">
    <name type="scientific">Bacteriovorax stolpii</name>
    <name type="common">Bdellovibrio stolpii</name>
    <dbReference type="NCBI Taxonomy" id="960"/>
    <lineage>
        <taxon>Bacteria</taxon>
        <taxon>Pseudomonadati</taxon>
        <taxon>Bdellovibrionota</taxon>
        <taxon>Bacteriovoracia</taxon>
        <taxon>Bacteriovoracales</taxon>
        <taxon>Bacteriovoracaceae</taxon>
        <taxon>Bacteriovorax</taxon>
    </lineage>
</organism>
<reference evidence="1 2" key="1">
    <citation type="submission" date="2018-01" db="EMBL/GenBank/DDBJ databases">
        <title>Complete genome sequence of Bacteriovorax stolpii DSM12778.</title>
        <authorList>
            <person name="Tang B."/>
            <person name="Chang J."/>
        </authorList>
    </citation>
    <scope>NUCLEOTIDE SEQUENCE [LARGE SCALE GENOMIC DNA]</scope>
    <source>
        <strain evidence="1 2">DSM 12778</strain>
    </source>
</reference>
<dbReference type="InterPro" id="IPR021848">
    <property type="entry name" value="HODM_asu-like"/>
</dbReference>
<gene>
    <name evidence="1" type="ORF">C0V70_09070</name>
</gene>
<accession>A0A2K9NRV9</accession>